<protein>
    <submittedName>
        <fullName evidence="1">DENN domain and WD repeat-containing protein SCD1-like</fullName>
    </submittedName>
</protein>
<dbReference type="EMBL" id="SSTD01000141">
    <property type="protein sequence ID" value="TYK31263.1"/>
    <property type="molecule type" value="Genomic_DNA"/>
</dbReference>
<proteinExistence type="predicted"/>
<reference evidence="1 2" key="1">
    <citation type="submission" date="2019-08" db="EMBL/GenBank/DDBJ databases">
        <title>Draft genome sequences of two oriental melons (Cucumis melo L. var makuwa).</title>
        <authorList>
            <person name="Kwon S.-Y."/>
        </authorList>
    </citation>
    <scope>NUCLEOTIDE SEQUENCE [LARGE SCALE GENOMIC DNA]</scope>
    <source>
        <strain evidence="2">cv. Chang Bougi</strain>
        <tissue evidence="1">Leaf</tissue>
    </source>
</reference>
<sequence length="120" mass="13250">MGRWRNVSLSKGGRLTLAQSVLNSPPCYLFSLAQAPVGVINRLKKMIWNFVSTRGSTSSVAHLSNGIVLLIRSVTMALGMAHLGKRTLLFLLNGFGDLVRKKLEALNCGHLRLRGEWVVY</sequence>
<dbReference type="Proteomes" id="UP000321947">
    <property type="component" value="Unassembled WGS sequence"/>
</dbReference>
<comment type="caution">
    <text evidence="1">The sequence shown here is derived from an EMBL/GenBank/DDBJ whole genome shotgun (WGS) entry which is preliminary data.</text>
</comment>
<evidence type="ECO:0000313" key="2">
    <source>
        <dbReference type="Proteomes" id="UP000321947"/>
    </source>
</evidence>
<dbReference type="AlphaFoldDB" id="A0A5D3E563"/>
<name>A0A5D3E563_CUCMM</name>
<gene>
    <name evidence="1" type="ORF">E5676_scaffold455G005530</name>
</gene>
<organism evidence="1 2">
    <name type="scientific">Cucumis melo var. makuwa</name>
    <name type="common">Oriental melon</name>
    <dbReference type="NCBI Taxonomy" id="1194695"/>
    <lineage>
        <taxon>Eukaryota</taxon>
        <taxon>Viridiplantae</taxon>
        <taxon>Streptophyta</taxon>
        <taxon>Embryophyta</taxon>
        <taxon>Tracheophyta</taxon>
        <taxon>Spermatophyta</taxon>
        <taxon>Magnoliopsida</taxon>
        <taxon>eudicotyledons</taxon>
        <taxon>Gunneridae</taxon>
        <taxon>Pentapetalae</taxon>
        <taxon>rosids</taxon>
        <taxon>fabids</taxon>
        <taxon>Cucurbitales</taxon>
        <taxon>Cucurbitaceae</taxon>
        <taxon>Benincaseae</taxon>
        <taxon>Cucumis</taxon>
    </lineage>
</organism>
<accession>A0A5D3E563</accession>
<dbReference type="PANTHER" id="PTHR33116">
    <property type="entry name" value="REVERSE TRANSCRIPTASE ZINC-BINDING DOMAIN-CONTAINING PROTEIN-RELATED-RELATED"/>
    <property type="match status" value="1"/>
</dbReference>
<evidence type="ECO:0000313" key="1">
    <source>
        <dbReference type="EMBL" id="TYK31263.1"/>
    </source>
</evidence>
<dbReference type="PANTHER" id="PTHR33116:SF78">
    <property type="entry name" value="OS12G0587133 PROTEIN"/>
    <property type="match status" value="1"/>
</dbReference>